<dbReference type="EMBL" id="CADEPI010000293">
    <property type="protein sequence ID" value="CAB3383053.1"/>
    <property type="molecule type" value="Genomic_DNA"/>
</dbReference>
<gene>
    <name evidence="3" type="ORF">CLODIP_2_CD10787</name>
</gene>
<accession>A0A8S1DT04</accession>
<keyword evidence="2" id="KW-0812">Transmembrane</keyword>
<proteinExistence type="predicted"/>
<evidence type="ECO:0000256" key="1">
    <source>
        <dbReference type="SAM" id="MobiDB-lite"/>
    </source>
</evidence>
<feature type="transmembrane region" description="Helical" evidence="2">
    <location>
        <begin position="96"/>
        <end position="118"/>
    </location>
</feature>
<dbReference type="Proteomes" id="UP000494165">
    <property type="component" value="Unassembled WGS sequence"/>
</dbReference>
<evidence type="ECO:0000313" key="3">
    <source>
        <dbReference type="EMBL" id="CAB3383053.1"/>
    </source>
</evidence>
<organism evidence="3 4">
    <name type="scientific">Cloeon dipterum</name>
    <dbReference type="NCBI Taxonomy" id="197152"/>
    <lineage>
        <taxon>Eukaryota</taxon>
        <taxon>Metazoa</taxon>
        <taxon>Ecdysozoa</taxon>
        <taxon>Arthropoda</taxon>
        <taxon>Hexapoda</taxon>
        <taxon>Insecta</taxon>
        <taxon>Pterygota</taxon>
        <taxon>Palaeoptera</taxon>
        <taxon>Ephemeroptera</taxon>
        <taxon>Pisciforma</taxon>
        <taxon>Baetidae</taxon>
        <taxon>Cloeon</taxon>
    </lineage>
</organism>
<evidence type="ECO:0000313" key="4">
    <source>
        <dbReference type="Proteomes" id="UP000494165"/>
    </source>
</evidence>
<feature type="region of interest" description="Disordered" evidence="1">
    <location>
        <begin position="132"/>
        <end position="163"/>
    </location>
</feature>
<feature type="compositionally biased region" description="Polar residues" evidence="1">
    <location>
        <begin position="147"/>
        <end position="163"/>
    </location>
</feature>
<keyword evidence="2" id="KW-0472">Membrane</keyword>
<keyword evidence="4" id="KW-1185">Reference proteome</keyword>
<keyword evidence="2" id="KW-1133">Transmembrane helix</keyword>
<feature type="compositionally biased region" description="Low complexity" evidence="1">
    <location>
        <begin position="137"/>
        <end position="146"/>
    </location>
</feature>
<sequence length="163" mass="18285">MKQERFHEKNEVPKTDFCGEGTFEEENGSCAPCKSYMARCKLDKECCDDNKLQCTSNSCRCPFGLEWSFSFEKRCVRSYPTIPPITIDDDVDFSDILFIVSGILGGLLSIITVFKFCAKCYSTSSQQERSDDILNEPSAAFSPSAPTSQEVFPTSTTAPSRRY</sequence>
<name>A0A8S1DT04_9INSE</name>
<reference evidence="3 4" key="1">
    <citation type="submission" date="2020-04" db="EMBL/GenBank/DDBJ databases">
        <authorList>
            <person name="Alioto T."/>
            <person name="Alioto T."/>
            <person name="Gomez Garrido J."/>
        </authorList>
    </citation>
    <scope>NUCLEOTIDE SEQUENCE [LARGE SCALE GENOMIC DNA]</scope>
</reference>
<evidence type="ECO:0000256" key="2">
    <source>
        <dbReference type="SAM" id="Phobius"/>
    </source>
</evidence>
<protein>
    <submittedName>
        <fullName evidence="3">Uncharacterized protein</fullName>
    </submittedName>
</protein>
<dbReference type="AlphaFoldDB" id="A0A8S1DT04"/>
<comment type="caution">
    <text evidence="3">The sequence shown here is derived from an EMBL/GenBank/DDBJ whole genome shotgun (WGS) entry which is preliminary data.</text>
</comment>